<dbReference type="AlphaFoldDB" id="A0A286ACE7"/>
<name>A0A286ACE7_9PROT</name>
<evidence type="ECO:0000313" key="2">
    <source>
        <dbReference type="EMBL" id="SOD22565.1"/>
    </source>
</evidence>
<protein>
    <submittedName>
        <fullName evidence="1">Uncharacterized protein</fullName>
    </submittedName>
</protein>
<gene>
    <name evidence="1" type="ORF">SAMN06297164_2542</name>
    <name evidence="2" type="ORF">SAMN06297164_3511</name>
</gene>
<evidence type="ECO:0000313" key="1">
    <source>
        <dbReference type="EMBL" id="SOD19537.1"/>
    </source>
</evidence>
<organism evidence="1 3">
    <name type="scientific">Nitrosomonas ureae</name>
    <dbReference type="NCBI Taxonomy" id="44577"/>
    <lineage>
        <taxon>Bacteria</taxon>
        <taxon>Pseudomonadati</taxon>
        <taxon>Pseudomonadota</taxon>
        <taxon>Betaproteobacteria</taxon>
        <taxon>Nitrosomonadales</taxon>
        <taxon>Nitrosomonadaceae</taxon>
        <taxon>Nitrosomonas</taxon>
    </lineage>
</organism>
<dbReference type="Proteomes" id="UP000219335">
    <property type="component" value="Unassembled WGS sequence"/>
</dbReference>
<dbReference type="EMBL" id="OCMU01000004">
    <property type="protein sequence ID" value="SOD22565.1"/>
    <property type="molecule type" value="Genomic_DNA"/>
</dbReference>
<proteinExistence type="predicted"/>
<dbReference type="EMBL" id="OCMU01000001">
    <property type="protein sequence ID" value="SOD19537.1"/>
    <property type="molecule type" value="Genomic_DNA"/>
</dbReference>
<dbReference type="RefSeq" id="WP_082633046.1">
    <property type="nucleotide sequence ID" value="NZ_OCMU01000001.1"/>
</dbReference>
<evidence type="ECO:0000313" key="3">
    <source>
        <dbReference type="Proteomes" id="UP000219335"/>
    </source>
</evidence>
<sequence>MGYYYQGRCLDTLTEYHMHFAQNCSNVGGQGLSGWFYFCTGTESGVIVQAYQTSTGNLTGTTIEHVPQAIPCEVSLTNQTGFMWELALILIAGFSIRAIIKAFQ</sequence>
<accession>A0A286ACE7</accession>
<reference evidence="1 3" key="1">
    <citation type="submission" date="2017-09" db="EMBL/GenBank/DDBJ databases">
        <authorList>
            <person name="Ehlers B."/>
            <person name="Leendertz F.H."/>
        </authorList>
    </citation>
    <scope>NUCLEOTIDE SEQUENCE [LARGE SCALE GENOMIC DNA]</scope>
    <source>
        <strain evidence="1 3">Nm42</strain>
    </source>
</reference>